<dbReference type="Proteomes" id="UP000663824">
    <property type="component" value="Unassembled WGS sequence"/>
</dbReference>
<gene>
    <name evidence="2" type="ORF">CJN711_LOCUS18800</name>
    <name evidence="3" type="ORF">KQP761_LOCUS9194</name>
    <name evidence="4" type="ORF">MBJ925_LOCUS4762</name>
    <name evidence="5" type="ORF">SMN809_LOCUS71441</name>
</gene>
<reference evidence="4" key="1">
    <citation type="submission" date="2021-02" db="EMBL/GenBank/DDBJ databases">
        <authorList>
            <person name="Nowell W R."/>
        </authorList>
    </citation>
    <scope>NUCLEOTIDE SEQUENCE</scope>
</reference>
<evidence type="ECO:0000313" key="6">
    <source>
        <dbReference type="Proteomes" id="UP000663824"/>
    </source>
</evidence>
<dbReference type="EMBL" id="CAJNOW010003631">
    <property type="protein sequence ID" value="CAF1390588.1"/>
    <property type="molecule type" value="Genomic_DNA"/>
</dbReference>
<dbReference type="PANTHER" id="PTHR46263:SF1">
    <property type="entry name" value="ARMADILLO REPEAT-CONTAINING PROTEIN 7"/>
    <property type="match status" value="1"/>
</dbReference>
<dbReference type="AlphaFoldDB" id="A0A816LAY8"/>
<evidence type="ECO:0000313" key="2">
    <source>
        <dbReference type="EMBL" id="CAF1338479.1"/>
    </source>
</evidence>
<dbReference type="Pfam" id="PF00514">
    <property type="entry name" value="Arm"/>
    <property type="match status" value="1"/>
</dbReference>
<keyword evidence="1" id="KW-0175">Coiled coil</keyword>
<dbReference type="Proteomes" id="UP000663855">
    <property type="component" value="Unassembled WGS sequence"/>
</dbReference>
<proteinExistence type="predicted"/>
<dbReference type="InterPro" id="IPR000225">
    <property type="entry name" value="Armadillo"/>
</dbReference>
<dbReference type="PANTHER" id="PTHR46263">
    <property type="entry name" value="ARMADILLO REPEAT-CONTAINING PROTEIN 7"/>
    <property type="match status" value="1"/>
</dbReference>
<dbReference type="InterPro" id="IPR011989">
    <property type="entry name" value="ARM-like"/>
</dbReference>
<dbReference type="OrthoDB" id="201709at2759"/>
<dbReference type="EMBL" id="CAJNRE010000986">
    <property type="protein sequence ID" value="CAF1934326.1"/>
    <property type="molecule type" value="Genomic_DNA"/>
</dbReference>
<name>A0A816LAY8_9BILA</name>
<evidence type="ECO:0000256" key="1">
    <source>
        <dbReference type="SAM" id="Coils"/>
    </source>
</evidence>
<dbReference type="InterPro" id="IPR042462">
    <property type="entry name" value="ARMC7"/>
</dbReference>
<evidence type="ECO:0000313" key="3">
    <source>
        <dbReference type="EMBL" id="CAF1390588.1"/>
    </source>
</evidence>
<dbReference type="Proteomes" id="UP000676336">
    <property type="component" value="Unassembled WGS sequence"/>
</dbReference>
<evidence type="ECO:0000313" key="5">
    <source>
        <dbReference type="EMBL" id="CAF5188703.1"/>
    </source>
</evidence>
<evidence type="ECO:0000313" key="4">
    <source>
        <dbReference type="EMBL" id="CAF1934326.1"/>
    </source>
</evidence>
<comment type="caution">
    <text evidence="4">The sequence shown here is derived from an EMBL/GenBank/DDBJ whole genome shotgun (WGS) entry which is preliminary data.</text>
</comment>
<sequence>MFSTPKSLQRRTGRFGVGRSEYLKQLLNEYENQLTNSECKLQLLANLANFSYDPINYDYLRELNIIDLFLDCLKMHTDDDYVHYALAGLCNMSADKVNCKLIIEKNPTILICLVKCFFSTRLDIVLNSMVTLMFLCNHNEQEKNELIKRNEIRECLEKYSQSKDIRLSNMAKLFLQDYFR</sequence>
<feature type="coiled-coil region" evidence="1">
    <location>
        <begin position="20"/>
        <end position="47"/>
    </location>
</feature>
<accession>A0A816LAY8</accession>
<dbReference type="EMBL" id="CAJOBI010323659">
    <property type="protein sequence ID" value="CAF5188703.1"/>
    <property type="molecule type" value="Genomic_DNA"/>
</dbReference>
<dbReference type="EMBL" id="CAJNOV010008791">
    <property type="protein sequence ID" value="CAF1338479.1"/>
    <property type="molecule type" value="Genomic_DNA"/>
</dbReference>
<dbReference type="Proteomes" id="UP000663834">
    <property type="component" value="Unassembled WGS sequence"/>
</dbReference>
<evidence type="ECO:0008006" key="7">
    <source>
        <dbReference type="Google" id="ProtNLM"/>
    </source>
</evidence>
<dbReference type="Gene3D" id="1.25.10.10">
    <property type="entry name" value="Leucine-rich Repeat Variant"/>
    <property type="match status" value="1"/>
</dbReference>
<organism evidence="4 6">
    <name type="scientific">Rotaria magnacalcarata</name>
    <dbReference type="NCBI Taxonomy" id="392030"/>
    <lineage>
        <taxon>Eukaryota</taxon>
        <taxon>Metazoa</taxon>
        <taxon>Spiralia</taxon>
        <taxon>Gnathifera</taxon>
        <taxon>Rotifera</taxon>
        <taxon>Eurotatoria</taxon>
        <taxon>Bdelloidea</taxon>
        <taxon>Philodinida</taxon>
        <taxon>Philodinidae</taxon>
        <taxon>Rotaria</taxon>
    </lineage>
</organism>
<dbReference type="SUPFAM" id="SSF48371">
    <property type="entry name" value="ARM repeat"/>
    <property type="match status" value="1"/>
</dbReference>
<dbReference type="InterPro" id="IPR016024">
    <property type="entry name" value="ARM-type_fold"/>
</dbReference>
<protein>
    <recommendedName>
        <fullName evidence="7">Armadillo repeat-containing protein 7</fullName>
    </recommendedName>
</protein>